<keyword evidence="6 11" id="KW-0630">Potassium</keyword>
<feature type="binding site" description="in other chain" evidence="11">
    <location>
        <position position="318"/>
    </location>
    <ligand>
        <name>K(+)</name>
        <dbReference type="ChEBI" id="CHEBI:29103"/>
        <note>ligand shared between two tetrameric partners</note>
    </ligand>
</feature>
<evidence type="ECO:0000256" key="7">
    <source>
        <dbReference type="ARBA" id="ARBA00023002"/>
    </source>
</evidence>
<comment type="pathway">
    <text evidence="11 14">Purine metabolism; XMP biosynthesis via de novo pathway; XMP from IMP: step 1/1.</text>
</comment>
<evidence type="ECO:0000256" key="13">
    <source>
        <dbReference type="RuleBase" id="RU003927"/>
    </source>
</evidence>
<dbReference type="HAMAP" id="MF_01964">
    <property type="entry name" value="IMPDH"/>
    <property type="match status" value="1"/>
</dbReference>
<dbReference type="EC" id="1.1.1.205" evidence="11 14"/>
<feature type="binding site" evidence="11">
    <location>
        <position position="487"/>
    </location>
    <ligand>
        <name>K(+)</name>
        <dbReference type="ChEBI" id="CHEBI:29103"/>
        <note>ligand shared between two tetrameric partners</note>
    </ligand>
</feature>
<evidence type="ECO:0000256" key="12">
    <source>
        <dbReference type="PROSITE-ProRule" id="PRU00703"/>
    </source>
</evidence>
<comment type="function">
    <text evidence="11">Catalyzes the conversion of inosine 5'-phosphate (IMP) to xanthosine 5'-phosphate (XMP), the first committed and rate-limiting step in the de novo synthesis of guanine nucleotides, and therefore plays an important role in the regulation of cell growth.</text>
</comment>
<feature type="active site" description="Proton acceptor" evidence="11">
    <location>
        <position position="417"/>
    </location>
</feature>
<feature type="binding site" evidence="11">
    <location>
        <begin position="401"/>
        <end position="405"/>
    </location>
    <ligand>
        <name>IMP</name>
        <dbReference type="ChEBI" id="CHEBI:58053"/>
    </ligand>
</feature>
<evidence type="ECO:0000313" key="16">
    <source>
        <dbReference type="EMBL" id="MBK1661284.1"/>
    </source>
</evidence>
<evidence type="ECO:0000256" key="14">
    <source>
        <dbReference type="RuleBase" id="RU003928"/>
    </source>
</evidence>
<reference evidence="16 17" key="1">
    <citation type="journal article" date="2020" name="Microorganisms">
        <title>Osmotic Adaptation and Compatible Solute Biosynthesis of Phototrophic Bacteria as Revealed from Genome Analyses.</title>
        <authorList>
            <person name="Imhoff J.F."/>
            <person name="Rahn T."/>
            <person name="Kunzel S."/>
            <person name="Keller A."/>
            <person name="Neulinger S.C."/>
        </authorList>
    </citation>
    <scope>NUCLEOTIDE SEQUENCE [LARGE SCALE GENOMIC DNA]</scope>
    <source>
        <strain evidence="16 17">DSM 15382</strain>
    </source>
</reference>
<accession>A0ABS1D3A9</accession>
<dbReference type="InterPro" id="IPR046342">
    <property type="entry name" value="CBS_dom_sf"/>
</dbReference>
<protein>
    <recommendedName>
        <fullName evidence="11 14">Inosine-5'-monophosphate dehydrogenase</fullName>
        <shortName evidence="11">IMP dehydrogenase</shortName>
        <shortName evidence="11">IMPD</shortName>
        <shortName evidence="11">IMPDH</shortName>
        <ecNumber evidence="11 14">1.1.1.205</ecNumber>
    </recommendedName>
</protein>
<evidence type="ECO:0000256" key="8">
    <source>
        <dbReference type="ARBA" id="ARBA00023027"/>
    </source>
</evidence>
<comment type="activity regulation">
    <text evidence="11">Mycophenolic acid (MPA) is a non-competitive inhibitor that prevents formation of the closed enzyme conformation by binding to the same site as the amobile flap. In contrast, mizoribine monophosphate (MZP) is a competitive inhibitor that induces the closed conformation. MPA is a potent inhibitor of mammalian IMPDHs but a poor inhibitor of the bacterial enzymes. MZP is a more potent inhibitor of bacterial IMPDH.</text>
</comment>
<evidence type="ECO:0000256" key="10">
    <source>
        <dbReference type="ARBA" id="ARBA00048028"/>
    </source>
</evidence>
<feature type="domain" description="CBS" evidence="15">
    <location>
        <begin position="109"/>
        <end position="166"/>
    </location>
</feature>
<proteinExistence type="inferred from homology"/>
<evidence type="ECO:0000256" key="5">
    <source>
        <dbReference type="ARBA" id="ARBA00022755"/>
    </source>
</evidence>
<comment type="subunit">
    <text evidence="11">Homotetramer.</text>
</comment>
<evidence type="ECO:0000256" key="9">
    <source>
        <dbReference type="ARBA" id="ARBA00023122"/>
    </source>
</evidence>
<sequence length="505" mass="53541">MAPESLPDAVGPDLRQRSRIIEEAFAFDDVLLVPAYSAVLPHQTDTRTRLTREIPLNIPLVAAAMDTVTEAPMAIAMAQAGGIGVVHKNMTAEEQAAQVRRVKKFESGMVVNPVTIHPDQTLADVRAIQDQHRISGIPVVERGSGRLVGIITNRDVRFANDPGTRVYELMTRDNLVTATADVTPDQARHLLHRHRIEKLLVTDEAGRCIGLITVKDMDKAQANPNAVKDALGRLRVAAATGVGEDGIRRVEALIAAEVDVVVVDTAHGHSGGVLAAIERIKRMSNTVQIVAGNVATPEGVRALIEAGADAVKIGIGPGSICTTRIVAGVGVPQLTAVLESAAAAREHGVPAIADGGIRTSGDIAKAIAAGADCVMMGSLFAGTDEAPGEVFLYQGRSYKSYRGMGSLGAMARGSADRYFQQEVQDSLKLVPEGIEGRVGYKGPVGAVVHQLVGGLRAAMGYTGNATIEEMQRNCQFRRITGAGLRESHVHDVAITREAPNYRLEG</sequence>
<keyword evidence="3 11" id="KW-0479">Metal-binding</keyword>
<feature type="binding site" evidence="11">
    <location>
        <position position="432"/>
    </location>
    <ligand>
        <name>IMP</name>
        <dbReference type="ChEBI" id="CHEBI:58053"/>
    </ligand>
</feature>
<dbReference type="InterPro" id="IPR001093">
    <property type="entry name" value="IMP_DH_GMPRt"/>
</dbReference>
<name>A0ABS1D3A9_9PROT</name>
<comment type="catalytic activity">
    <reaction evidence="10 11 14">
        <text>IMP + NAD(+) + H2O = XMP + NADH + H(+)</text>
        <dbReference type="Rhea" id="RHEA:11708"/>
        <dbReference type="ChEBI" id="CHEBI:15377"/>
        <dbReference type="ChEBI" id="CHEBI:15378"/>
        <dbReference type="ChEBI" id="CHEBI:57464"/>
        <dbReference type="ChEBI" id="CHEBI:57540"/>
        <dbReference type="ChEBI" id="CHEBI:57945"/>
        <dbReference type="ChEBI" id="CHEBI:58053"/>
        <dbReference type="EC" id="1.1.1.205"/>
    </reaction>
</comment>
<keyword evidence="9 12" id="KW-0129">CBS domain</keyword>
<evidence type="ECO:0000256" key="2">
    <source>
        <dbReference type="ARBA" id="ARBA00005502"/>
    </source>
</evidence>
<evidence type="ECO:0000256" key="1">
    <source>
        <dbReference type="ARBA" id="ARBA00001958"/>
    </source>
</evidence>
<dbReference type="Pfam" id="PF00571">
    <property type="entry name" value="CBS"/>
    <property type="match status" value="2"/>
</dbReference>
<dbReference type="PANTHER" id="PTHR11911:SF111">
    <property type="entry name" value="INOSINE-5'-MONOPHOSPHATE DEHYDROGENASE"/>
    <property type="match status" value="1"/>
</dbReference>
<evidence type="ECO:0000256" key="3">
    <source>
        <dbReference type="ARBA" id="ARBA00022723"/>
    </source>
</evidence>
<dbReference type="Proteomes" id="UP000697995">
    <property type="component" value="Unassembled WGS sequence"/>
</dbReference>
<feature type="binding site" evidence="11">
    <location>
        <position position="488"/>
    </location>
    <ligand>
        <name>K(+)</name>
        <dbReference type="ChEBI" id="CHEBI:29103"/>
        <note>ligand shared between two tetrameric partners</note>
    </ligand>
</feature>
<dbReference type="PROSITE" id="PS51371">
    <property type="entry name" value="CBS"/>
    <property type="match status" value="2"/>
</dbReference>
<dbReference type="SUPFAM" id="SSF54631">
    <property type="entry name" value="CBS-domain pair"/>
    <property type="match status" value="1"/>
</dbReference>
<dbReference type="PROSITE" id="PS00487">
    <property type="entry name" value="IMP_DH_GMP_RED"/>
    <property type="match status" value="1"/>
</dbReference>
<evidence type="ECO:0000256" key="4">
    <source>
        <dbReference type="ARBA" id="ARBA00022749"/>
    </source>
</evidence>
<feature type="binding site" evidence="11">
    <location>
        <position position="264"/>
    </location>
    <ligand>
        <name>NAD(+)</name>
        <dbReference type="ChEBI" id="CHEBI:57540"/>
    </ligand>
</feature>
<comment type="caution">
    <text evidence="11">Lacks conserved residue(s) required for the propagation of feature annotation.</text>
</comment>
<keyword evidence="17" id="KW-1185">Reference proteome</keyword>
<feature type="binding site" evidence="11">
    <location>
        <position position="319"/>
    </location>
    <ligand>
        <name>IMP</name>
        <dbReference type="ChEBI" id="CHEBI:58053"/>
    </ligand>
</feature>
<keyword evidence="5 11" id="KW-0658">Purine biosynthesis</keyword>
<comment type="similarity">
    <text evidence="2 11 13">Belongs to the IMPDH/GMPR family.</text>
</comment>
<dbReference type="RefSeq" id="WP_133221656.1">
    <property type="nucleotide sequence ID" value="NZ_NRSG01000278.1"/>
</dbReference>
<feature type="binding site" evidence="11">
    <location>
        <begin position="377"/>
        <end position="378"/>
    </location>
    <ligand>
        <name>IMP</name>
        <dbReference type="ChEBI" id="CHEBI:58053"/>
    </ligand>
</feature>
<feature type="active site" description="Thioimidate intermediate" evidence="11">
    <location>
        <position position="321"/>
    </location>
</feature>
<comment type="caution">
    <text evidence="16">The sequence shown here is derived from an EMBL/GenBank/DDBJ whole genome shotgun (WGS) entry which is preliminary data.</text>
</comment>
<dbReference type="InterPro" id="IPR015875">
    <property type="entry name" value="IMP_DH/GMP_Rdtase_CS"/>
</dbReference>
<dbReference type="InterPro" id="IPR005990">
    <property type="entry name" value="IMP_DH"/>
</dbReference>
<dbReference type="Gene3D" id="3.20.20.70">
    <property type="entry name" value="Aldolase class I"/>
    <property type="match status" value="1"/>
</dbReference>
<keyword evidence="4 11" id="KW-0332">GMP biosynthesis</keyword>
<evidence type="ECO:0000259" key="15">
    <source>
        <dbReference type="PROSITE" id="PS51371"/>
    </source>
</evidence>
<feature type="binding site" evidence="11">
    <location>
        <position position="486"/>
    </location>
    <ligand>
        <name>K(+)</name>
        <dbReference type="ChEBI" id="CHEBI:29103"/>
        <note>ligand shared between two tetrameric partners</note>
    </ligand>
</feature>
<dbReference type="EMBL" id="NRSG01000278">
    <property type="protein sequence ID" value="MBK1661284.1"/>
    <property type="molecule type" value="Genomic_DNA"/>
</dbReference>
<dbReference type="NCBIfam" id="TIGR01302">
    <property type="entry name" value="IMP_dehydrog"/>
    <property type="match status" value="1"/>
</dbReference>
<gene>
    <name evidence="11" type="primary">guaB</name>
    <name evidence="16" type="ORF">CKO45_24035</name>
</gene>
<dbReference type="SMART" id="SM00116">
    <property type="entry name" value="CBS"/>
    <property type="match status" value="2"/>
</dbReference>
<feature type="binding site" evidence="11">
    <location>
        <begin position="354"/>
        <end position="356"/>
    </location>
    <ligand>
        <name>IMP</name>
        <dbReference type="ChEBI" id="CHEBI:58053"/>
    </ligand>
</feature>
<dbReference type="CDD" id="cd04601">
    <property type="entry name" value="CBS_pair_IMPDH"/>
    <property type="match status" value="1"/>
</dbReference>
<feature type="binding site" description="in other chain" evidence="11">
    <location>
        <position position="321"/>
    </location>
    <ligand>
        <name>K(+)</name>
        <dbReference type="ChEBI" id="CHEBI:29103"/>
        <note>ligand shared between two tetrameric partners</note>
    </ligand>
</feature>
<dbReference type="SUPFAM" id="SSF51412">
    <property type="entry name" value="Inosine monophosphate dehydrogenase (IMPDH)"/>
    <property type="match status" value="1"/>
</dbReference>
<dbReference type="PANTHER" id="PTHR11911">
    <property type="entry name" value="INOSINE-5-MONOPHOSPHATE DEHYDROGENASE RELATED"/>
    <property type="match status" value="1"/>
</dbReference>
<evidence type="ECO:0000256" key="6">
    <source>
        <dbReference type="ARBA" id="ARBA00022958"/>
    </source>
</evidence>
<dbReference type="Pfam" id="PF00478">
    <property type="entry name" value="IMPDH"/>
    <property type="match status" value="1"/>
</dbReference>
<dbReference type="PIRSF" id="PIRSF000130">
    <property type="entry name" value="IMPDH"/>
    <property type="match status" value="1"/>
</dbReference>
<keyword evidence="8 11" id="KW-0520">NAD</keyword>
<feature type="domain" description="CBS" evidence="15">
    <location>
        <begin position="170"/>
        <end position="227"/>
    </location>
</feature>
<dbReference type="SMART" id="SM01240">
    <property type="entry name" value="IMPDH"/>
    <property type="match status" value="1"/>
</dbReference>
<evidence type="ECO:0000313" key="17">
    <source>
        <dbReference type="Proteomes" id="UP000697995"/>
    </source>
</evidence>
<organism evidence="16 17">
    <name type="scientific">Paracraurococcus ruber</name>
    <dbReference type="NCBI Taxonomy" id="77675"/>
    <lineage>
        <taxon>Bacteria</taxon>
        <taxon>Pseudomonadati</taxon>
        <taxon>Pseudomonadota</taxon>
        <taxon>Alphaproteobacteria</taxon>
        <taxon>Acetobacterales</taxon>
        <taxon>Roseomonadaceae</taxon>
        <taxon>Paracraurococcus</taxon>
    </lineage>
</organism>
<dbReference type="CDD" id="cd00381">
    <property type="entry name" value="IMPDH"/>
    <property type="match status" value="1"/>
</dbReference>
<feature type="binding site" evidence="11">
    <location>
        <begin position="314"/>
        <end position="316"/>
    </location>
    <ligand>
        <name>NAD(+)</name>
        <dbReference type="ChEBI" id="CHEBI:57540"/>
    </ligand>
</feature>
<feature type="binding site" description="in other chain" evidence="11">
    <location>
        <position position="316"/>
    </location>
    <ligand>
        <name>K(+)</name>
        <dbReference type="ChEBI" id="CHEBI:29103"/>
        <note>ligand shared between two tetrameric partners</note>
    </ligand>
</feature>
<comment type="cofactor">
    <cofactor evidence="1 11">
        <name>K(+)</name>
        <dbReference type="ChEBI" id="CHEBI:29103"/>
    </cofactor>
</comment>
<dbReference type="InterPro" id="IPR013785">
    <property type="entry name" value="Aldolase_TIM"/>
</dbReference>
<dbReference type="InterPro" id="IPR000644">
    <property type="entry name" value="CBS_dom"/>
</dbReference>
<keyword evidence="7 11" id="KW-0560">Oxidoreductase</keyword>
<evidence type="ECO:0000256" key="11">
    <source>
        <dbReference type="HAMAP-Rule" id="MF_01964"/>
    </source>
</evidence>